<keyword evidence="2" id="KW-1133">Transmembrane helix</keyword>
<sequence length="249" mass="27229">VTAACGVGMFGTPGPAVAQVEFYQEGNRLYQEGDFEGALASYLRLVEAGFESGEVYYNIGNTYFKLSDVAHSILYYERARRLLPGDEDVQANLDLARSLTVDEIAPLPRFWLFSAADWWVGLLPRTLLIAVVVASYLVGTGVVLLLILKRGAPAAVWGRRIASASAVVFLLFGLNLAVREFEVGQAQEAVVLQPQVDVLSAPLDDETLTIFTVHEGTKVRIDRLSEEWAEVALEDGRVGWVPVGVLETI</sequence>
<dbReference type="Gene3D" id="2.30.30.40">
    <property type="entry name" value="SH3 Domains"/>
    <property type="match status" value="1"/>
</dbReference>
<gene>
    <name evidence="4" type="ORF">METZ01_LOCUS16436</name>
</gene>
<feature type="transmembrane region" description="Helical" evidence="2">
    <location>
        <begin position="127"/>
        <end position="148"/>
    </location>
</feature>
<dbReference type="InterPro" id="IPR019734">
    <property type="entry name" value="TPR_rpt"/>
</dbReference>
<keyword evidence="1" id="KW-0728">SH3 domain</keyword>
<dbReference type="AlphaFoldDB" id="A0A381P9D8"/>
<name>A0A381P9D8_9ZZZZ</name>
<dbReference type="InterPro" id="IPR001452">
    <property type="entry name" value="SH3_domain"/>
</dbReference>
<evidence type="ECO:0000313" key="4">
    <source>
        <dbReference type="EMBL" id="SUZ63582.1"/>
    </source>
</evidence>
<proteinExistence type="predicted"/>
<evidence type="ECO:0000256" key="1">
    <source>
        <dbReference type="ARBA" id="ARBA00022443"/>
    </source>
</evidence>
<accession>A0A381P9D8</accession>
<feature type="domain" description="SH3" evidence="3">
    <location>
        <begin position="184"/>
        <end position="249"/>
    </location>
</feature>
<protein>
    <recommendedName>
        <fullName evidence="3">SH3 domain-containing protein</fullName>
    </recommendedName>
</protein>
<dbReference type="SUPFAM" id="SSF48452">
    <property type="entry name" value="TPR-like"/>
    <property type="match status" value="1"/>
</dbReference>
<dbReference type="PROSITE" id="PS50002">
    <property type="entry name" value="SH3"/>
    <property type="match status" value="1"/>
</dbReference>
<evidence type="ECO:0000256" key="2">
    <source>
        <dbReference type="SAM" id="Phobius"/>
    </source>
</evidence>
<dbReference type="EMBL" id="UINC01000919">
    <property type="protein sequence ID" value="SUZ63582.1"/>
    <property type="molecule type" value="Genomic_DNA"/>
</dbReference>
<reference evidence="4" key="1">
    <citation type="submission" date="2018-05" db="EMBL/GenBank/DDBJ databases">
        <authorList>
            <person name="Lanie J.A."/>
            <person name="Ng W.-L."/>
            <person name="Kazmierczak K.M."/>
            <person name="Andrzejewski T.M."/>
            <person name="Davidsen T.M."/>
            <person name="Wayne K.J."/>
            <person name="Tettelin H."/>
            <person name="Glass J.I."/>
            <person name="Rusch D."/>
            <person name="Podicherti R."/>
            <person name="Tsui H.-C.T."/>
            <person name="Winkler M.E."/>
        </authorList>
    </citation>
    <scope>NUCLEOTIDE SEQUENCE</scope>
</reference>
<organism evidence="4">
    <name type="scientific">marine metagenome</name>
    <dbReference type="NCBI Taxonomy" id="408172"/>
    <lineage>
        <taxon>unclassified sequences</taxon>
        <taxon>metagenomes</taxon>
        <taxon>ecological metagenomes</taxon>
    </lineage>
</organism>
<feature type="transmembrane region" description="Helical" evidence="2">
    <location>
        <begin position="160"/>
        <end position="178"/>
    </location>
</feature>
<dbReference type="Gene3D" id="1.25.40.10">
    <property type="entry name" value="Tetratricopeptide repeat domain"/>
    <property type="match status" value="1"/>
</dbReference>
<feature type="non-terminal residue" evidence="4">
    <location>
        <position position="1"/>
    </location>
</feature>
<keyword evidence="2" id="KW-0812">Transmembrane</keyword>
<dbReference type="SMART" id="SM00028">
    <property type="entry name" value="TPR"/>
    <property type="match status" value="1"/>
</dbReference>
<dbReference type="Pfam" id="PF13414">
    <property type="entry name" value="TPR_11"/>
    <property type="match status" value="1"/>
</dbReference>
<dbReference type="PROSITE" id="PS50005">
    <property type="entry name" value="TPR"/>
    <property type="match status" value="1"/>
</dbReference>
<keyword evidence="2" id="KW-0472">Membrane</keyword>
<evidence type="ECO:0000259" key="3">
    <source>
        <dbReference type="PROSITE" id="PS50002"/>
    </source>
</evidence>
<dbReference type="InterPro" id="IPR011990">
    <property type="entry name" value="TPR-like_helical_dom_sf"/>
</dbReference>